<dbReference type="GO" id="GO:0003677">
    <property type="term" value="F:DNA binding"/>
    <property type="evidence" value="ECO:0007669"/>
    <property type="project" value="UniProtKB-KW"/>
</dbReference>
<dbReference type="Pfam" id="PF14526">
    <property type="entry name" value="Cass2"/>
    <property type="match status" value="1"/>
</dbReference>
<dbReference type="Gene3D" id="3.20.80.10">
    <property type="entry name" value="Regulatory factor, effector binding domain"/>
    <property type="match status" value="1"/>
</dbReference>
<proteinExistence type="predicted"/>
<gene>
    <name evidence="2" type="ORF">ATC1_13156</name>
</gene>
<organism evidence="2">
    <name type="scientific">Flexilinea flocculi</name>
    <dbReference type="NCBI Taxonomy" id="1678840"/>
    <lineage>
        <taxon>Bacteria</taxon>
        <taxon>Bacillati</taxon>
        <taxon>Chloroflexota</taxon>
        <taxon>Anaerolineae</taxon>
        <taxon>Anaerolineales</taxon>
        <taxon>Anaerolineaceae</taxon>
        <taxon>Flexilinea</taxon>
    </lineage>
</organism>
<reference evidence="2" key="1">
    <citation type="journal article" date="2015" name="Genome Announc.">
        <title>Draft Genome Sequence of Anaerolineae Strain TC1, a Novel Isolate from a Methanogenic Wastewater Treatment System.</title>
        <authorList>
            <person name="Matsuura N."/>
            <person name="Tourlousse D.M."/>
            <person name="Sun L."/>
            <person name="Toyonaga M."/>
            <person name="Kuroda K."/>
            <person name="Ohashi A."/>
            <person name="Cruz R."/>
            <person name="Yamaguchi T."/>
            <person name="Sekiguchi Y."/>
        </authorList>
    </citation>
    <scope>NUCLEOTIDE SEQUENCE [LARGE SCALE GENOMIC DNA]</scope>
    <source>
        <strain evidence="2">TC1</strain>
    </source>
</reference>
<name>A0A0S7BRA4_9CHLR</name>
<dbReference type="InterPro" id="IPR011256">
    <property type="entry name" value="Reg_factor_effector_dom_sf"/>
</dbReference>
<protein>
    <submittedName>
        <fullName evidence="2">Predicted transcriptional regulator YdeE, contains AraC-type DNA-binding domain</fullName>
    </submittedName>
</protein>
<dbReference type="InterPro" id="IPR010499">
    <property type="entry name" value="AraC_E-bd"/>
</dbReference>
<feature type="domain" description="AraC effector-binding" evidence="1">
    <location>
        <begin position="1"/>
        <end position="168"/>
    </location>
</feature>
<evidence type="ECO:0000313" key="2">
    <source>
        <dbReference type="EMBL" id="GAP40190.1"/>
    </source>
</evidence>
<dbReference type="Proteomes" id="UP000053370">
    <property type="component" value="Unassembled WGS sequence"/>
</dbReference>
<evidence type="ECO:0000313" key="3">
    <source>
        <dbReference type="Proteomes" id="UP000053370"/>
    </source>
</evidence>
<sequence length="171" mass="20075">MIPIISEPRQILLAGMSFYGDPFDIHAGWDEENRIGELWNRWMRFLYHNPFCQNLAAEMPGFYEVHLYDEDTAEKGLFEVFVGIAIMESVLHKIPENLCLKNLPESKYAIFTLQGMDIKSDWENTIQLSLLESGLQRNDSYNFQYYDERFKGIQHIESSILDVYIPIKNLQ</sequence>
<dbReference type="OrthoDB" id="9782503at2"/>
<accession>A0A0S7BRA4</accession>
<dbReference type="AlphaFoldDB" id="A0A0S7BRA4"/>
<dbReference type="EMBL" id="DF968181">
    <property type="protein sequence ID" value="GAP40190.1"/>
    <property type="molecule type" value="Genomic_DNA"/>
</dbReference>
<dbReference type="SUPFAM" id="SSF55136">
    <property type="entry name" value="Probable bacterial effector-binding domain"/>
    <property type="match status" value="1"/>
</dbReference>
<keyword evidence="3" id="KW-1185">Reference proteome</keyword>
<dbReference type="SMART" id="SM00871">
    <property type="entry name" value="AraC_E_bind"/>
    <property type="match status" value="1"/>
</dbReference>
<evidence type="ECO:0000259" key="1">
    <source>
        <dbReference type="SMART" id="SM00871"/>
    </source>
</evidence>
<dbReference type="RefSeq" id="WP_062279270.1">
    <property type="nucleotide sequence ID" value="NZ_DF968181.1"/>
</dbReference>
<dbReference type="STRING" id="1678840.ATC1_13156"/>
<keyword evidence="2" id="KW-0238">DNA-binding</keyword>
<dbReference type="InterPro" id="IPR029441">
    <property type="entry name" value="Cass2"/>
</dbReference>